<dbReference type="EMBL" id="JAINUG010000003">
    <property type="protein sequence ID" value="KAJ8417870.1"/>
    <property type="molecule type" value="Genomic_DNA"/>
</dbReference>
<evidence type="ECO:0000256" key="2">
    <source>
        <dbReference type="SAM" id="Phobius"/>
    </source>
</evidence>
<proteinExistence type="predicted"/>
<sequence>MLKNLALQQEKGRKDSALSLASAFHTFCASTLPTCLSVVVLFHRRQSPGRPAIAVPIIDSNAVAVRSARPPAQKLTAFHRRSDEDGHRAMTSVRRGPSFKPASYSPLCS</sequence>
<feature type="transmembrane region" description="Helical" evidence="2">
    <location>
        <begin position="20"/>
        <end position="42"/>
    </location>
</feature>
<name>A0AAD7X2G9_9TELE</name>
<organism evidence="3 4">
    <name type="scientific">Aldrovandia affinis</name>
    <dbReference type="NCBI Taxonomy" id="143900"/>
    <lineage>
        <taxon>Eukaryota</taxon>
        <taxon>Metazoa</taxon>
        <taxon>Chordata</taxon>
        <taxon>Craniata</taxon>
        <taxon>Vertebrata</taxon>
        <taxon>Euteleostomi</taxon>
        <taxon>Actinopterygii</taxon>
        <taxon>Neopterygii</taxon>
        <taxon>Teleostei</taxon>
        <taxon>Notacanthiformes</taxon>
        <taxon>Halosauridae</taxon>
        <taxon>Aldrovandia</taxon>
    </lineage>
</organism>
<comment type="caution">
    <text evidence="3">The sequence shown here is derived from an EMBL/GenBank/DDBJ whole genome shotgun (WGS) entry which is preliminary data.</text>
</comment>
<feature type="region of interest" description="Disordered" evidence="1">
    <location>
        <begin position="80"/>
        <end position="109"/>
    </location>
</feature>
<dbReference type="AlphaFoldDB" id="A0AAD7X2G9"/>
<protein>
    <submittedName>
        <fullName evidence="3">Uncharacterized protein</fullName>
    </submittedName>
</protein>
<accession>A0AAD7X2G9</accession>
<keyword evidence="4" id="KW-1185">Reference proteome</keyword>
<reference evidence="3" key="1">
    <citation type="journal article" date="2023" name="Science">
        <title>Genome structures resolve the early diversification of teleost fishes.</title>
        <authorList>
            <person name="Parey E."/>
            <person name="Louis A."/>
            <person name="Montfort J."/>
            <person name="Bouchez O."/>
            <person name="Roques C."/>
            <person name="Iampietro C."/>
            <person name="Lluch J."/>
            <person name="Castinel A."/>
            <person name="Donnadieu C."/>
            <person name="Desvignes T."/>
            <person name="Floi Bucao C."/>
            <person name="Jouanno E."/>
            <person name="Wen M."/>
            <person name="Mejri S."/>
            <person name="Dirks R."/>
            <person name="Jansen H."/>
            <person name="Henkel C."/>
            <person name="Chen W.J."/>
            <person name="Zahm M."/>
            <person name="Cabau C."/>
            <person name="Klopp C."/>
            <person name="Thompson A.W."/>
            <person name="Robinson-Rechavi M."/>
            <person name="Braasch I."/>
            <person name="Lecointre G."/>
            <person name="Bobe J."/>
            <person name="Postlethwait J.H."/>
            <person name="Berthelot C."/>
            <person name="Roest Crollius H."/>
            <person name="Guiguen Y."/>
        </authorList>
    </citation>
    <scope>NUCLEOTIDE SEQUENCE</scope>
    <source>
        <strain evidence="3">NC1722</strain>
    </source>
</reference>
<evidence type="ECO:0000313" key="4">
    <source>
        <dbReference type="Proteomes" id="UP001221898"/>
    </source>
</evidence>
<dbReference type="Proteomes" id="UP001221898">
    <property type="component" value="Unassembled WGS sequence"/>
</dbReference>
<evidence type="ECO:0000256" key="1">
    <source>
        <dbReference type="SAM" id="MobiDB-lite"/>
    </source>
</evidence>
<keyword evidence="2" id="KW-0812">Transmembrane</keyword>
<evidence type="ECO:0000313" key="3">
    <source>
        <dbReference type="EMBL" id="KAJ8417870.1"/>
    </source>
</evidence>
<keyword evidence="2" id="KW-0472">Membrane</keyword>
<keyword evidence="2" id="KW-1133">Transmembrane helix</keyword>
<gene>
    <name evidence="3" type="ORF">AAFF_G00227130</name>
</gene>